<dbReference type="InterPro" id="IPR052726">
    <property type="entry name" value="Phage_Baseplate_Hub"/>
</dbReference>
<gene>
    <name evidence="3" type="ORF">SP90_08000</name>
</gene>
<comment type="caution">
    <text evidence="3">The sequence shown here is derived from an EMBL/GenBank/DDBJ whole genome shotgun (WGS) entry which is preliminary data.</text>
</comment>
<dbReference type="RefSeq" id="WP_066854358.1">
    <property type="nucleotide sequence ID" value="NZ_JXMS01000011.1"/>
</dbReference>
<dbReference type="PIRSF" id="PIRSF020481">
    <property type="entry name" value="BAP"/>
    <property type="match status" value="1"/>
</dbReference>
<dbReference type="PANTHER" id="PTHR35862:SF1">
    <property type="entry name" value="FELS-2 PROPHAGE PROTEIN"/>
    <property type="match status" value="1"/>
</dbReference>
<dbReference type="AlphaFoldDB" id="A0A1B7XDJ3"/>
<dbReference type="InterPro" id="IPR014507">
    <property type="entry name" value="Baseplate_assembly_J_pred"/>
</dbReference>
<dbReference type="Proteomes" id="UP000091979">
    <property type="component" value="Unassembled WGS sequence"/>
</dbReference>
<name>A0A1B7XDJ3_9BACT</name>
<dbReference type="PANTHER" id="PTHR35862">
    <property type="entry name" value="FELS-2 PROPHAGE PROTEIN"/>
    <property type="match status" value="1"/>
</dbReference>
<evidence type="ECO:0000313" key="4">
    <source>
        <dbReference type="Proteomes" id="UP000091979"/>
    </source>
</evidence>
<dbReference type="Pfam" id="PF26079">
    <property type="entry name" value="Baseplate_J_C"/>
    <property type="match status" value="1"/>
</dbReference>
<proteinExistence type="predicted"/>
<evidence type="ECO:0000313" key="3">
    <source>
        <dbReference type="EMBL" id="OBQ52116.1"/>
    </source>
</evidence>
<dbReference type="STRING" id="1560234.SP90_08000"/>
<reference evidence="3 4" key="1">
    <citation type="submission" date="2015-01" db="EMBL/GenBank/DDBJ databases">
        <title>Desulfovibrio sp. JC271 draft genome sequence.</title>
        <authorList>
            <person name="Shivani Y."/>
            <person name="Subhash Y."/>
            <person name="Sasikala C."/>
            <person name="Ramana C.V."/>
        </authorList>
    </citation>
    <scope>NUCLEOTIDE SEQUENCE [LARGE SCALE GENOMIC DNA]</scope>
    <source>
        <strain evidence="3 4">JC271</strain>
    </source>
</reference>
<protein>
    <submittedName>
        <fullName evidence="3">Uncharacterized protein</fullName>
    </submittedName>
</protein>
<dbReference type="PATRIC" id="fig|1560234.3.peg.418"/>
<sequence length="295" mass="32028">MSAFNAIDLSRLVPPEIIESLSVEQILQELIAYHKEIDPDFTAPVPSDPAYKIFEANAYRELLLRQRINEAVKAVLVAYATGADLDHLAASIPLERKLLDAGDPDAYPPRPPVYEECDDFRKRIVMAPEGFSTAGPEGAYIFHALSVVGVKDAYPSSTEPVHVQLYVLGKAGTGVPEKAVLDAVKAVFSKDTRPFTDYLEVLPAVIKEYEVEAAVHILPGPSSENVLREARTNLEKYVADSHKLGTCIARSGINAALHIAGVSRVEITSPAQDILTQQSEAAYCTNITLTQGGSE</sequence>
<dbReference type="EMBL" id="JXMS01000011">
    <property type="protein sequence ID" value="OBQ52116.1"/>
    <property type="molecule type" value="Genomic_DNA"/>
</dbReference>
<keyword evidence="4" id="KW-1185">Reference proteome</keyword>
<feature type="domain" description="Baseplate J-like C-terminal" evidence="2">
    <location>
        <begin position="210"/>
        <end position="290"/>
    </location>
</feature>
<accession>A0A1B7XDJ3</accession>
<evidence type="ECO:0000259" key="2">
    <source>
        <dbReference type="Pfam" id="PF26079"/>
    </source>
</evidence>
<feature type="domain" description="Baseplate J-like central" evidence="1">
    <location>
        <begin position="132"/>
        <end position="202"/>
    </location>
</feature>
<dbReference type="Pfam" id="PF26078">
    <property type="entry name" value="Baseplate_J_M"/>
    <property type="match status" value="1"/>
</dbReference>
<dbReference type="OrthoDB" id="9793802at2"/>
<evidence type="ECO:0000259" key="1">
    <source>
        <dbReference type="Pfam" id="PF26078"/>
    </source>
</evidence>
<dbReference type="InterPro" id="IPR058530">
    <property type="entry name" value="Baseplate_J-like_C"/>
</dbReference>
<dbReference type="InterPro" id="IPR058531">
    <property type="entry name" value="Baseplate_J_M"/>
</dbReference>
<organism evidence="3 4">
    <name type="scientific">Halodesulfovibrio spirochaetisodalis</name>
    <dbReference type="NCBI Taxonomy" id="1560234"/>
    <lineage>
        <taxon>Bacteria</taxon>
        <taxon>Pseudomonadati</taxon>
        <taxon>Thermodesulfobacteriota</taxon>
        <taxon>Desulfovibrionia</taxon>
        <taxon>Desulfovibrionales</taxon>
        <taxon>Desulfovibrionaceae</taxon>
        <taxon>Halodesulfovibrio</taxon>
    </lineage>
</organism>